<dbReference type="Pfam" id="PF18701">
    <property type="entry name" value="DUF5641"/>
    <property type="match status" value="1"/>
</dbReference>
<feature type="domain" description="DUF5641" evidence="2">
    <location>
        <begin position="388"/>
        <end position="483"/>
    </location>
</feature>
<sequence length="494" mass="57367">MVSIQLWKQSPTFLQDASRDPTLIESGEELGGKPLGIVGAALNLGDKKFSNNDRTLEELAARYTCWYRLSRKTVWWGRLWRFHMNYQLPDRHITTQELEQAEHGWIRYLQRKNYREEIKAMVNSSKIPSNSAIKSLNPFIRARIVKVGGRLEKADIPNEQKHPILLPRHHITDLIIRWHHVHWNYAGVQLTLSMLQRSYWIVLGRNNVRAIIGKCKPCRNQRAATSHQLMADLPEPRVRISRPFTSVGVDYDSYGLWVQYPLRTPWDACEKRWREGGPGGSGEFVSPGGDNMAHEPARSTTRGRTVGGSREVLQISSQEGHRDAKLNYEEYDTLLEEVSACLNSRPLCPDRTRPEEIAALTPRHFLIGQPLLAIPAADMTEVKLNRLNRWQRQQQLVRHLWKRWSQEYLQRLQRRVKWKDVQANVKIRDVGVLKDEEQPPQKWKLARVVATHIDPEDKSKLVRAITVKTEAGTYKRPITKFVWLLSEDEDEDDK</sequence>
<evidence type="ECO:0000256" key="1">
    <source>
        <dbReference type="SAM" id="MobiDB-lite"/>
    </source>
</evidence>
<organism evidence="3 4">
    <name type="scientific">Allacma fusca</name>
    <dbReference type="NCBI Taxonomy" id="39272"/>
    <lineage>
        <taxon>Eukaryota</taxon>
        <taxon>Metazoa</taxon>
        <taxon>Ecdysozoa</taxon>
        <taxon>Arthropoda</taxon>
        <taxon>Hexapoda</taxon>
        <taxon>Collembola</taxon>
        <taxon>Symphypleona</taxon>
        <taxon>Sminthuridae</taxon>
        <taxon>Allacma</taxon>
    </lineage>
</organism>
<dbReference type="Proteomes" id="UP000708208">
    <property type="component" value="Unassembled WGS sequence"/>
</dbReference>
<gene>
    <name evidence="3" type="ORF">AFUS01_LOCUS22868</name>
</gene>
<keyword evidence="4" id="KW-1185">Reference proteome</keyword>
<evidence type="ECO:0000259" key="2">
    <source>
        <dbReference type="Pfam" id="PF18701"/>
    </source>
</evidence>
<accession>A0A8J2PEM2</accession>
<dbReference type="PANTHER" id="PTHR47331">
    <property type="entry name" value="PHD-TYPE DOMAIN-CONTAINING PROTEIN"/>
    <property type="match status" value="1"/>
</dbReference>
<dbReference type="OrthoDB" id="5850742at2759"/>
<dbReference type="AlphaFoldDB" id="A0A8J2PEM2"/>
<name>A0A8J2PEM2_9HEXA</name>
<evidence type="ECO:0000313" key="4">
    <source>
        <dbReference type="Proteomes" id="UP000708208"/>
    </source>
</evidence>
<feature type="region of interest" description="Disordered" evidence="1">
    <location>
        <begin position="277"/>
        <end position="307"/>
    </location>
</feature>
<dbReference type="InterPro" id="IPR040676">
    <property type="entry name" value="DUF5641"/>
</dbReference>
<dbReference type="EMBL" id="CAJVCH010269877">
    <property type="protein sequence ID" value="CAG7734481.1"/>
    <property type="molecule type" value="Genomic_DNA"/>
</dbReference>
<protein>
    <recommendedName>
        <fullName evidence="2">DUF5641 domain-containing protein</fullName>
    </recommendedName>
</protein>
<evidence type="ECO:0000313" key="3">
    <source>
        <dbReference type="EMBL" id="CAG7734481.1"/>
    </source>
</evidence>
<proteinExistence type="predicted"/>
<dbReference type="PANTHER" id="PTHR47331:SF1">
    <property type="entry name" value="GAG-LIKE PROTEIN"/>
    <property type="match status" value="1"/>
</dbReference>
<comment type="caution">
    <text evidence="3">The sequence shown here is derived from an EMBL/GenBank/DDBJ whole genome shotgun (WGS) entry which is preliminary data.</text>
</comment>
<reference evidence="3" key="1">
    <citation type="submission" date="2021-06" db="EMBL/GenBank/DDBJ databases">
        <authorList>
            <person name="Hodson N. C."/>
            <person name="Mongue J. A."/>
            <person name="Jaron S. K."/>
        </authorList>
    </citation>
    <scope>NUCLEOTIDE SEQUENCE</scope>
</reference>